<evidence type="ECO:0000313" key="8">
    <source>
        <dbReference type="EMBL" id="CAD8057009.1"/>
    </source>
</evidence>
<dbReference type="EMBL" id="CAJJDM010000023">
    <property type="protein sequence ID" value="CAD8057009.1"/>
    <property type="molecule type" value="Genomic_DNA"/>
</dbReference>
<dbReference type="InterPro" id="IPR008331">
    <property type="entry name" value="Ferritin_DPS_dom"/>
</dbReference>
<feature type="binding site" evidence="5">
    <location>
        <position position="137"/>
    </location>
    <ligand>
        <name>Fe cation</name>
        <dbReference type="ChEBI" id="CHEBI:24875"/>
        <label>1</label>
    </ligand>
</feature>
<comment type="similarity">
    <text evidence="1 6">Belongs to the ferritin family.</text>
</comment>
<dbReference type="InterPro" id="IPR009040">
    <property type="entry name" value="Ferritin-like_diiron"/>
</dbReference>
<keyword evidence="2 6" id="KW-0409">Iron storage</keyword>
<dbReference type="Pfam" id="PF00210">
    <property type="entry name" value="Ferritin"/>
    <property type="match status" value="1"/>
</dbReference>
<dbReference type="GO" id="GO:0006879">
    <property type="term" value="P:intracellular iron ion homeostasis"/>
    <property type="evidence" value="ECO:0007669"/>
    <property type="project" value="UniProtKB-KW"/>
</dbReference>
<evidence type="ECO:0000256" key="3">
    <source>
        <dbReference type="ARBA" id="ARBA00022723"/>
    </source>
</evidence>
<dbReference type="GO" id="GO:0004322">
    <property type="term" value="F:ferroxidase activity"/>
    <property type="evidence" value="ECO:0007669"/>
    <property type="project" value="UniProtKB-EC"/>
</dbReference>
<evidence type="ECO:0000256" key="4">
    <source>
        <dbReference type="ARBA" id="ARBA00023004"/>
    </source>
</evidence>
<dbReference type="OMA" id="SRMYLAM"/>
<feature type="binding site" evidence="5">
    <location>
        <position position="59"/>
    </location>
    <ligand>
        <name>Fe cation</name>
        <dbReference type="ChEBI" id="CHEBI:24875"/>
        <label>1</label>
    </ligand>
</feature>
<organism evidence="8 9">
    <name type="scientific">Paramecium primaurelia</name>
    <dbReference type="NCBI Taxonomy" id="5886"/>
    <lineage>
        <taxon>Eukaryota</taxon>
        <taxon>Sar</taxon>
        <taxon>Alveolata</taxon>
        <taxon>Ciliophora</taxon>
        <taxon>Intramacronucleata</taxon>
        <taxon>Oligohymenophorea</taxon>
        <taxon>Peniculida</taxon>
        <taxon>Parameciidae</taxon>
        <taxon>Paramecium</taxon>
    </lineage>
</organism>
<name>A0A8S1KP33_PARPR</name>
<keyword evidence="9" id="KW-1185">Reference proteome</keyword>
<evidence type="ECO:0000313" key="9">
    <source>
        <dbReference type="Proteomes" id="UP000688137"/>
    </source>
</evidence>
<dbReference type="GO" id="GO:0005737">
    <property type="term" value="C:cytoplasm"/>
    <property type="evidence" value="ECO:0007669"/>
    <property type="project" value="TreeGrafter"/>
</dbReference>
<comment type="caution">
    <text evidence="8">The sequence shown here is derived from an EMBL/GenBank/DDBJ whole genome shotgun (WGS) entry which is preliminary data.</text>
</comment>
<keyword evidence="4 5" id="KW-0408">Iron</keyword>
<feature type="binding site" evidence="5">
    <location>
        <position position="23"/>
    </location>
    <ligand>
        <name>Fe cation</name>
        <dbReference type="ChEBI" id="CHEBI:24875"/>
        <label>1</label>
    </ligand>
</feature>
<dbReference type="Proteomes" id="UP000688137">
    <property type="component" value="Unassembled WGS sequence"/>
</dbReference>
<accession>A0A8S1KP33</accession>
<dbReference type="PROSITE" id="PS50905">
    <property type="entry name" value="FERRITIN_LIKE"/>
    <property type="match status" value="1"/>
</dbReference>
<feature type="binding site" evidence="5">
    <location>
        <position position="56"/>
    </location>
    <ligand>
        <name>Fe cation</name>
        <dbReference type="ChEBI" id="CHEBI:24875"/>
        <label>1</label>
    </ligand>
</feature>
<reference evidence="8" key="1">
    <citation type="submission" date="2021-01" db="EMBL/GenBank/DDBJ databases">
        <authorList>
            <consortium name="Genoscope - CEA"/>
            <person name="William W."/>
        </authorList>
    </citation>
    <scope>NUCLEOTIDE SEQUENCE</scope>
</reference>
<dbReference type="GO" id="GO:0008198">
    <property type="term" value="F:ferrous iron binding"/>
    <property type="evidence" value="ECO:0007669"/>
    <property type="project" value="TreeGrafter"/>
</dbReference>
<sequence>MKKLAELTNKEIIHLLKNQAHLELQSSFLYLQYAYWFDNNNFEGIGKFFKAESEEERKHSIQIFDYLNVRGVQLTIDPQLTAFQNMKIHFEKPGDYFEAYLAREHLNYSQLDYIGKQAQQCEEILTHKFIGSMLEDQASSVDEAEKLYAKAQAYSAFPGLFYHLDAQIKTGSQSFDTWKAKQL</sequence>
<dbReference type="EC" id="1.16.3.1" evidence="6"/>
<evidence type="ECO:0000256" key="1">
    <source>
        <dbReference type="ARBA" id="ARBA00007513"/>
    </source>
</evidence>
<evidence type="ECO:0000259" key="7">
    <source>
        <dbReference type="PROSITE" id="PS50905"/>
    </source>
</evidence>
<dbReference type="GO" id="GO:0006826">
    <property type="term" value="P:iron ion transport"/>
    <property type="evidence" value="ECO:0007669"/>
    <property type="project" value="InterPro"/>
</dbReference>
<dbReference type="InterPro" id="IPR001519">
    <property type="entry name" value="Ferritin"/>
</dbReference>
<evidence type="ECO:0000256" key="5">
    <source>
        <dbReference type="PIRSR" id="PIRSR601519-1"/>
    </source>
</evidence>
<dbReference type="PANTHER" id="PTHR11431:SF75">
    <property type="entry name" value="FERRITIN"/>
    <property type="match status" value="1"/>
</dbReference>
<evidence type="ECO:0000256" key="6">
    <source>
        <dbReference type="RuleBase" id="RU361145"/>
    </source>
</evidence>
<feature type="binding site" evidence="5">
    <location>
        <position position="104"/>
    </location>
    <ligand>
        <name>Fe cation</name>
        <dbReference type="ChEBI" id="CHEBI:24875"/>
        <label>1</label>
    </ligand>
</feature>
<evidence type="ECO:0000256" key="2">
    <source>
        <dbReference type="ARBA" id="ARBA00022434"/>
    </source>
</evidence>
<dbReference type="GO" id="GO:0008199">
    <property type="term" value="F:ferric iron binding"/>
    <property type="evidence" value="ECO:0007669"/>
    <property type="project" value="InterPro"/>
</dbReference>
<keyword evidence="3 5" id="KW-0479">Metal-binding</keyword>
<proteinExistence type="inferred from homology"/>
<comment type="function">
    <text evidence="6">Stores iron in a soluble, non-toxic, readily available form. Important for iron homeostasis. Iron is taken up in the ferrous form and deposited as ferric hydroxides after oxidation.</text>
</comment>
<protein>
    <recommendedName>
        <fullName evidence="6">Ferritin</fullName>
        <ecNumber evidence="6">1.16.3.1</ecNumber>
    </recommendedName>
</protein>
<dbReference type="AlphaFoldDB" id="A0A8S1KP33"/>
<keyword evidence="6" id="KW-0560">Oxidoreductase</keyword>
<feature type="domain" description="Ferritin-like diiron" evidence="7">
    <location>
        <begin position="6"/>
        <end position="155"/>
    </location>
</feature>
<comment type="catalytic activity">
    <reaction evidence="6">
        <text>4 Fe(2+) + O2 + 4 H(+) = 4 Fe(3+) + 2 H2O</text>
        <dbReference type="Rhea" id="RHEA:11148"/>
        <dbReference type="ChEBI" id="CHEBI:15377"/>
        <dbReference type="ChEBI" id="CHEBI:15378"/>
        <dbReference type="ChEBI" id="CHEBI:15379"/>
        <dbReference type="ChEBI" id="CHEBI:29033"/>
        <dbReference type="ChEBI" id="CHEBI:29034"/>
        <dbReference type="EC" id="1.16.3.1"/>
    </reaction>
</comment>
<dbReference type="PANTHER" id="PTHR11431">
    <property type="entry name" value="FERRITIN"/>
    <property type="match status" value="1"/>
</dbReference>
<gene>
    <name evidence="8" type="ORF">PPRIM_AZ9-3.1.T0250186</name>
</gene>